<dbReference type="Pfam" id="PF05947">
    <property type="entry name" value="T6SS_TssF"/>
    <property type="match status" value="1"/>
</dbReference>
<dbReference type="NCBIfam" id="TIGR03359">
    <property type="entry name" value="VI_chp_6"/>
    <property type="match status" value="1"/>
</dbReference>
<sequence length="607" mass="68523">MRVMSEEMLNYYNRELAYLRRQGAEFARSYPKVAGRLRISEEAVEDPHVSRLLEGVAFLTAQIRQRLDGHFPELAEILMGTLYPDYQAPIPSMTVLQLEAGAAQTHVASLSPHQFFETVVEQMPACRFQTSAEYELAPIMVTAAKFENSPFDAPLPAGAEGAQSAICLRLKAPVSLREINASNLRFYLHGQVHQSHELYDLIHRTGLGFAVVSSTDRRQLAYFPAESVSPMGFADDEALVPYSERSFAGFRLLVEHFLFPEKFLYAQLGGLAGHWPDTTEVDLYIYLSETSAELEKGFVADHMRLWCVPVANWFDETLEPIRREDGEHEYRLVPRFQNAESFEVIGIDAVSLINSGKARELAPYYGMGHPRWQDEMNVFWHSQRRSSDWAGGQYEPGTETYLTLVDKGFGEQNDSALPDDEMLVVRARCCNRNLPGRLPFGGGNPRFRAVAEPLIERASALIAPTSTVRPEVGDASRWQFIRHLNLEHFSGEDAAERLKAVLQLHDFRGTPESRALIEGIEDVKVIRAVARVGAGVRRGVCQGSEIRIQFSKPRYAGASVYLFSAVLDRFFAQFAQINTFTRLRIRLSGHSQDYHVWPSRSGERELL</sequence>
<reference evidence="1 2" key="1">
    <citation type="submission" date="2018-07" db="EMBL/GenBank/DDBJ databases">
        <title>Marsedoiliclastica nanhaica gen. nov. sp. nov., a novel marine hydrocarbonoclastic bacterium isolated from an in-situ enriched hydrocarbon-degrading consortium in deep-sea sediment.</title>
        <authorList>
            <person name="Dong C."/>
            <person name="Ma T."/>
            <person name="Liu R."/>
            <person name="Shao Z."/>
        </authorList>
    </citation>
    <scope>NUCLEOTIDE SEQUENCE [LARGE SCALE GENOMIC DNA]</scope>
    <source>
        <strain evidence="2">soil36-7</strain>
    </source>
</reference>
<dbReference type="InterPro" id="IPR010272">
    <property type="entry name" value="T6SS_TssF"/>
</dbReference>
<dbReference type="AlphaFoldDB" id="A0A4P7XD70"/>
<organism evidence="1 2">
    <name type="scientific">Hydrocarboniclastica marina</name>
    <dbReference type="NCBI Taxonomy" id="2259620"/>
    <lineage>
        <taxon>Bacteria</taxon>
        <taxon>Pseudomonadati</taxon>
        <taxon>Pseudomonadota</taxon>
        <taxon>Gammaproteobacteria</taxon>
        <taxon>Alteromonadales</taxon>
        <taxon>Alteromonadaceae</taxon>
        <taxon>Hydrocarboniclastica</taxon>
    </lineage>
</organism>
<name>A0A4P7XD70_9ALTE</name>
<protein>
    <submittedName>
        <fullName evidence="1">Type VI secretion system baseplate subunit TssF</fullName>
    </submittedName>
</protein>
<keyword evidence="2" id="KW-1185">Reference proteome</keyword>
<dbReference type="Proteomes" id="UP000298049">
    <property type="component" value="Chromosome"/>
</dbReference>
<dbReference type="OrthoDB" id="9763676at2"/>
<evidence type="ECO:0000313" key="1">
    <source>
        <dbReference type="EMBL" id="QCF24736.1"/>
    </source>
</evidence>
<dbReference type="PANTHER" id="PTHR35370:SF1">
    <property type="entry name" value="TYPE VI SECRETION SYSTEM COMPONENT TSSF1"/>
    <property type="match status" value="1"/>
</dbReference>
<proteinExistence type="predicted"/>
<dbReference type="PIRSF" id="PIRSF028304">
    <property type="entry name" value="UCP028304"/>
    <property type="match status" value="1"/>
</dbReference>
<gene>
    <name evidence="1" type="primary">vasA</name>
    <name evidence="1" type="ORF">soil367_01505</name>
</gene>
<dbReference type="PANTHER" id="PTHR35370">
    <property type="entry name" value="CYTOPLASMIC PROTEIN-RELATED-RELATED"/>
    <property type="match status" value="1"/>
</dbReference>
<accession>A0A4P7XD70</accession>
<dbReference type="EMBL" id="CP031093">
    <property type="protein sequence ID" value="QCF24736.1"/>
    <property type="molecule type" value="Genomic_DNA"/>
</dbReference>
<evidence type="ECO:0000313" key="2">
    <source>
        <dbReference type="Proteomes" id="UP000298049"/>
    </source>
</evidence>
<dbReference type="KEGG" id="hmi:soil367_01505"/>